<protein>
    <submittedName>
        <fullName evidence="1">LORF2 protein</fullName>
    </submittedName>
</protein>
<name>A0A6G1ADI3_CROCR</name>
<reference evidence="1 2" key="1">
    <citation type="submission" date="2019-11" db="EMBL/GenBank/DDBJ databases">
        <authorList>
            <person name="Yang C."/>
            <person name="Li F."/>
        </authorList>
    </citation>
    <scope>NUCLEOTIDE SEQUENCE [LARGE SCALE GENOMIC DNA]</scope>
    <source>
        <strain evidence="1">KB4526</strain>
        <tissue evidence="1">Muscle</tissue>
    </source>
</reference>
<accession>A0A6G1ADI3</accession>
<evidence type="ECO:0000313" key="2">
    <source>
        <dbReference type="Proteomes" id="UP000475037"/>
    </source>
</evidence>
<dbReference type="Proteomes" id="UP000475037">
    <property type="component" value="Unassembled WGS sequence"/>
</dbReference>
<comment type="caution">
    <text evidence="1">The sequence shown here is derived from an EMBL/GenBank/DDBJ whole genome shotgun (WGS) entry which is preliminary data.</text>
</comment>
<organism evidence="1 2">
    <name type="scientific">Crocuta crocuta</name>
    <name type="common">Spotted hyena</name>
    <dbReference type="NCBI Taxonomy" id="9678"/>
    <lineage>
        <taxon>Eukaryota</taxon>
        <taxon>Metazoa</taxon>
        <taxon>Chordata</taxon>
        <taxon>Craniata</taxon>
        <taxon>Vertebrata</taxon>
        <taxon>Euteleostomi</taxon>
        <taxon>Mammalia</taxon>
        <taxon>Eutheria</taxon>
        <taxon>Laurasiatheria</taxon>
        <taxon>Carnivora</taxon>
        <taxon>Feliformia</taxon>
        <taxon>Hyaenidae</taxon>
        <taxon>Crocuta</taxon>
    </lineage>
</organism>
<feature type="non-terminal residue" evidence="1">
    <location>
        <position position="104"/>
    </location>
</feature>
<keyword evidence="2" id="KW-1185">Reference proteome</keyword>
<dbReference type="AlphaFoldDB" id="A0A6G1ADI3"/>
<dbReference type="EMBL" id="VOAJ01005706">
    <property type="protein sequence ID" value="KAF0873600.1"/>
    <property type="molecule type" value="Genomic_DNA"/>
</dbReference>
<proteinExistence type="predicted"/>
<evidence type="ECO:0000313" key="1">
    <source>
        <dbReference type="EMBL" id="KAF0873600.1"/>
    </source>
</evidence>
<sequence>KKENNKCWQGRGEIGTFVHSWWECKTSQPPWETVCQFLKKLNIELPSDLAIPLQGTYPTELKMSVQKNTRTHMFIIALCPITKRRNDSNVHQRINELWYIHTME</sequence>
<gene>
    <name evidence="1" type="ORF">FOF47_R07505</name>
</gene>
<feature type="non-terminal residue" evidence="1">
    <location>
        <position position="1"/>
    </location>
</feature>